<feature type="transmembrane region" description="Helical" evidence="13">
    <location>
        <begin position="92"/>
        <end position="116"/>
    </location>
</feature>
<evidence type="ECO:0000256" key="11">
    <source>
        <dbReference type="ARBA" id="ARBA00023049"/>
    </source>
</evidence>
<evidence type="ECO:0000313" key="15">
    <source>
        <dbReference type="EMBL" id="PIU75402.1"/>
    </source>
</evidence>
<evidence type="ECO:0000256" key="12">
    <source>
        <dbReference type="ARBA" id="ARBA00023136"/>
    </source>
</evidence>
<name>A0A2M7AXQ4_9BACT</name>
<dbReference type="GO" id="GO:0005886">
    <property type="term" value="C:plasma membrane"/>
    <property type="evidence" value="ECO:0007669"/>
    <property type="project" value="UniProtKB-SubCell"/>
</dbReference>
<comment type="similarity">
    <text evidence="3">Belongs to the peptidase M50B family.</text>
</comment>
<keyword evidence="10 13" id="KW-1133">Transmembrane helix</keyword>
<dbReference type="PANTHER" id="PTHR35864:SF1">
    <property type="entry name" value="ZINC METALLOPROTEASE YWHC-RELATED"/>
    <property type="match status" value="1"/>
</dbReference>
<evidence type="ECO:0000256" key="3">
    <source>
        <dbReference type="ARBA" id="ARBA00007931"/>
    </source>
</evidence>
<dbReference type="InterPro" id="IPR044537">
    <property type="entry name" value="Rip2-like"/>
</dbReference>
<evidence type="ECO:0000313" key="16">
    <source>
        <dbReference type="Proteomes" id="UP000228775"/>
    </source>
</evidence>
<comment type="caution">
    <text evidence="15">The sequence shown here is derived from an EMBL/GenBank/DDBJ whole genome shotgun (WGS) entry which is preliminary data.</text>
</comment>
<evidence type="ECO:0000259" key="14">
    <source>
        <dbReference type="Pfam" id="PF02163"/>
    </source>
</evidence>
<dbReference type="InterPro" id="IPR008915">
    <property type="entry name" value="Peptidase_M50"/>
</dbReference>
<dbReference type="EMBL" id="PEVY01000020">
    <property type="protein sequence ID" value="PIU75402.1"/>
    <property type="molecule type" value="Genomic_DNA"/>
</dbReference>
<dbReference type="Proteomes" id="UP000228775">
    <property type="component" value="Unassembled WGS sequence"/>
</dbReference>
<reference evidence="16" key="1">
    <citation type="submission" date="2017-09" db="EMBL/GenBank/DDBJ databases">
        <title>Depth-based differentiation of microbial function through sediment-hosted aquifers and enrichment of novel symbionts in the deep terrestrial subsurface.</title>
        <authorList>
            <person name="Probst A.J."/>
            <person name="Ladd B."/>
            <person name="Jarett J.K."/>
            <person name="Geller-Mcgrath D.E."/>
            <person name="Sieber C.M.K."/>
            <person name="Emerson J.B."/>
            <person name="Anantharaman K."/>
            <person name="Thomas B.C."/>
            <person name="Malmstrom R."/>
            <person name="Stieglmeier M."/>
            <person name="Klingl A."/>
            <person name="Woyke T."/>
            <person name="Ryan C.M."/>
            <person name="Banfield J.F."/>
        </authorList>
    </citation>
    <scope>NUCLEOTIDE SEQUENCE [LARGE SCALE GENOMIC DNA]</scope>
</reference>
<keyword evidence="9" id="KW-0862">Zinc</keyword>
<keyword evidence="7" id="KW-0479">Metal-binding</keyword>
<keyword evidence="6 13" id="KW-0812">Transmembrane</keyword>
<dbReference type="Pfam" id="PF02163">
    <property type="entry name" value="Peptidase_M50"/>
    <property type="match status" value="1"/>
</dbReference>
<comment type="subcellular location">
    <subcellularLocation>
        <location evidence="2">Cell membrane</location>
        <topology evidence="2">Multi-pass membrane protein</topology>
    </subcellularLocation>
</comment>
<comment type="cofactor">
    <cofactor evidence="1">
        <name>Zn(2+)</name>
        <dbReference type="ChEBI" id="CHEBI:29105"/>
    </cofactor>
</comment>
<keyword evidence="4" id="KW-1003">Cell membrane</keyword>
<dbReference type="PANTHER" id="PTHR35864">
    <property type="entry name" value="ZINC METALLOPROTEASE MJ0611-RELATED"/>
    <property type="match status" value="1"/>
</dbReference>
<sequence>MIGSIFFLVIIIFSAIIHEYWHAWTADYLGDPTAKNAGRLTLNPLAHIDFFGTILMPIFCLFISGGSFLFAYAKPVPFNPYNLKNQKFGPALVALAGPFSNFITALIFGLMIRFLTLGTLGGVLSIVVYANLLLLIFNLIPIPPLDGSHILMAFLPEKAREIKMFLMLYGPFILLMFIFFGFQIIRPLIFWFYQVITGLPLL</sequence>
<evidence type="ECO:0000256" key="8">
    <source>
        <dbReference type="ARBA" id="ARBA00022801"/>
    </source>
</evidence>
<evidence type="ECO:0000256" key="4">
    <source>
        <dbReference type="ARBA" id="ARBA00022475"/>
    </source>
</evidence>
<keyword evidence="11" id="KW-0482">Metalloprotease</keyword>
<evidence type="ECO:0000256" key="10">
    <source>
        <dbReference type="ARBA" id="ARBA00022989"/>
    </source>
</evidence>
<feature type="transmembrane region" description="Helical" evidence="13">
    <location>
        <begin position="166"/>
        <end position="193"/>
    </location>
</feature>
<keyword evidence="8" id="KW-0378">Hydrolase</keyword>
<evidence type="ECO:0000256" key="2">
    <source>
        <dbReference type="ARBA" id="ARBA00004651"/>
    </source>
</evidence>
<feature type="transmembrane region" description="Helical" evidence="13">
    <location>
        <begin position="5"/>
        <end position="23"/>
    </location>
</feature>
<gene>
    <name evidence="15" type="ORF">COS76_00960</name>
</gene>
<organism evidence="15 16">
    <name type="scientific">Candidatus Portnoybacteria bacterium CG06_land_8_20_14_3_00_39_12</name>
    <dbReference type="NCBI Taxonomy" id="1974809"/>
    <lineage>
        <taxon>Bacteria</taxon>
        <taxon>Candidatus Portnoyibacteriota</taxon>
    </lineage>
</organism>
<protein>
    <submittedName>
        <fullName evidence="15">Site-2 protease family protein</fullName>
    </submittedName>
</protein>
<evidence type="ECO:0000256" key="13">
    <source>
        <dbReference type="SAM" id="Phobius"/>
    </source>
</evidence>
<dbReference type="CDD" id="cd06158">
    <property type="entry name" value="S2P-M50_like_1"/>
    <property type="match status" value="1"/>
</dbReference>
<feature type="domain" description="Peptidase M50" evidence="14">
    <location>
        <begin position="123"/>
        <end position="175"/>
    </location>
</feature>
<dbReference type="InterPro" id="IPR052348">
    <property type="entry name" value="Metallopeptidase_M50B"/>
</dbReference>
<evidence type="ECO:0000256" key="5">
    <source>
        <dbReference type="ARBA" id="ARBA00022670"/>
    </source>
</evidence>
<feature type="transmembrane region" description="Helical" evidence="13">
    <location>
        <begin position="122"/>
        <end position="145"/>
    </location>
</feature>
<keyword evidence="12 13" id="KW-0472">Membrane</keyword>
<dbReference type="GO" id="GO:0046872">
    <property type="term" value="F:metal ion binding"/>
    <property type="evidence" value="ECO:0007669"/>
    <property type="project" value="UniProtKB-KW"/>
</dbReference>
<evidence type="ECO:0000256" key="1">
    <source>
        <dbReference type="ARBA" id="ARBA00001947"/>
    </source>
</evidence>
<proteinExistence type="inferred from homology"/>
<evidence type="ECO:0000256" key="6">
    <source>
        <dbReference type="ARBA" id="ARBA00022692"/>
    </source>
</evidence>
<dbReference type="GO" id="GO:0008237">
    <property type="term" value="F:metallopeptidase activity"/>
    <property type="evidence" value="ECO:0007669"/>
    <property type="project" value="UniProtKB-KW"/>
</dbReference>
<keyword evidence="5 15" id="KW-0645">Protease</keyword>
<evidence type="ECO:0000256" key="9">
    <source>
        <dbReference type="ARBA" id="ARBA00022833"/>
    </source>
</evidence>
<feature type="transmembrane region" description="Helical" evidence="13">
    <location>
        <begin position="50"/>
        <end position="72"/>
    </location>
</feature>
<accession>A0A2M7AXQ4</accession>
<dbReference type="AlphaFoldDB" id="A0A2M7AXQ4"/>
<evidence type="ECO:0000256" key="7">
    <source>
        <dbReference type="ARBA" id="ARBA00022723"/>
    </source>
</evidence>
<dbReference type="GO" id="GO:0006508">
    <property type="term" value="P:proteolysis"/>
    <property type="evidence" value="ECO:0007669"/>
    <property type="project" value="UniProtKB-KW"/>
</dbReference>